<feature type="transmembrane region" description="Helical" evidence="1">
    <location>
        <begin position="32"/>
        <end position="49"/>
    </location>
</feature>
<reference evidence="2 3" key="1">
    <citation type="journal article" date="2011" name="Stand. Genomic Sci.">
        <title>Complete genome sequence of Thermomonospora curvata type strain (B9).</title>
        <authorList>
            <person name="Chertkov O."/>
            <person name="Sikorski J."/>
            <person name="Nolan M."/>
            <person name="Lapidus A."/>
            <person name="Lucas S."/>
            <person name="Del Rio T.G."/>
            <person name="Tice H."/>
            <person name="Cheng J.F."/>
            <person name="Goodwin L."/>
            <person name="Pitluck S."/>
            <person name="Liolios K."/>
            <person name="Ivanova N."/>
            <person name="Mavromatis K."/>
            <person name="Mikhailova N."/>
            <person name="Ovchinnikova G."/>
            <person name="Pati A."/>
            <person name="Chen A."/>
            <person name="Palaniappan K."/>
            <person name="Djao O.D."/>
            <person name="Land M."/>
            <person name="Hauser L."/>
            <person name="Chang Y.J."/>
            <person name="Jeffries C.D."/>
            <person name="Brettin T."/>
            <person name="Han C."/>
            <person name="Detter J.C."/>
            <person name="Rohde M."/>
            <person name="Goker M."/>
            <person name="Woyke T."/>
            <person name="Bristow J."/>
            <person name="Eisen J.A."/>
            <person name="Markowitz V."/>
            <person name="Hugenholtz P."/>
            <person name="Klenk H.P."/>
            <person name="Kyrpides N.C."/>
        </authorList>
    </citation>
    <scope>NUCLEOTIDE SEQUENCE [LARGE SCALE GENOMIC DNA]</scope>
    <source>
        <strain evidence="3">ATCC 19995 / DSM 43183 / JCM 3096 / KCTC 9072 / NBRC 15933 / NCIMB 10081 / Henssen B9</strain>
    </source>
</reference>
<keyword evidence="1" id="KW-1133">Transmembrane helix</keyword>
<dbReference type="RefSeq" id="WP_012853910.1">
    <property type="nucleotide sequence ID" value="NC_013510.1"/>
</dbReference>
<dbReference type="eggNOG" id="COG2244">
    <property type="taxonomic scope" value="Bacteria"/>
</dbReference>
<feature type="transmembrane region" description="Helical" evidence="1">
    <location>
        <begin position="95"/>
        <end position="115"/>
    </location>
</feature>
<name>D1ABV3_THECD</name>
<feature type="transmembrane region" description="Helical" evidence="1">
    <location>
        <begin position="410"/>
        <end position="427"/>
    </location>
</feature>
<feature type="transmembrane region" description="Helical" evidence="1">
    <location>
        <begin position="280"/>
        <end position="297"/>
    </location>
</feature>
<evidence type="ECO:0008006" key="4">
    <source>
        <dbReference type="Google" id="ProtNLM"/>
    </source>
</evidence>
<feature type="transmembrane region" description="Helical" evidence="1">
    <location>
        <begin position="464"/>
        <end position="484"/>
    </location>
</feature>
<accession>D1ABV3</accession>
<dbReference type="KEGG" id="tcu:Tcur_3591"/>
<dbReference type="HOGENOM" id="CLU_017733_0_0_11"/>
<feature type="transmembrane region" description="Helical" evidence="1">
    <location>
        <begin position="325"/>
        <end position="343"/>
    </location>
</feature>
<evidence type="ECO:0000313" key="3">
    <source>
        <dbReference type="Proteomes" id="UP000001918"/>
    </source>
</evidence>
<feature type="transmembrane region" description="Helical" evidence="1">
    <location>
        <begin position="219"/>
        <end position="242"/>
    </location>
</feature>
<keyword evidence="1" id="KW-0472">Membrane</keyword>
<evidence type="ECO:0000313" key="2">
    <source>
        <dbReference type="EMBL" id="ACY99126.1"/>
    </source>
</evidence>
<dbReference type="STRING" id="471852.Tcur_3591"/>
<protein>
    <recommendedName>
        <fullName evidence="4">Glycosyltransferase RgtA/B/C/D-like domain-containing protein</fullName>
    </recommendedName>
</protein>
<gene>
    <name evidence="2" type="ordered locus">Tcur_3591</name>
</gene>
<feature type="transmembrane region" description="Helical" evidence="1">
    <location>
        <begin position="679"/>
        <end position="696"/>
    </location>
</feature>
<proteinExistence type="predicted"/>
<keyword evidence="3" id="KW-1185">Reference proteome</keyword>
<feature type="transmembrane region" description="Helical" evidence="1">
    <location>
        <begin position="61"/>
        <end position="83"/>
    </location>
</feature>
<dbReference type="Proteomes" id="UP000001918">
    <property type="component" value="Chromosome"/>
</dbReference>
<keyword evidence="1" id="KW-0812">Transmembrane</keyword>
<dbReference type="AlphaFoldDB" id="D1ABV3"/>
<sequence length="704" mass="77568">MVLLHTGKTADDTQVLSAAAPPKRRPPSGNRAVLALTACFVAGLALYWVPLRWVRLDAMNGYGLISVLPVATLIGAAVLVLTFFGTLALNRQRPLLLGVQLVALVVALHGLAPALEELARPPTAWQHLGFVEYITRTGEPHVTLDARYSWPAFFALIGFITRAAGIENIEPLMHWAPVGLELLYLAGYYLILRAMWANWRAKWTAAWLLVTTNWVGQDYFAPQGFAYALYLLLLGLLLNWFLPDPRRRPGGFRRGRLPRWPVRPLTLGERPVGRPGAGERTAVFAIALGLVLVTVAAHQLTPFLMLFAVTALVLAGRCTLRGLPILIGVIAAAWVSYMTRAYWEGQKDSLFSGIGNLLATLRESVSGRIAESGTELAKVQQTRILIAVAVVLLALAGLYRRRRWRFDDRVAMALLATPFLAIALQNYGGEITLRVYFFILPGACLLIAYLFFPTAFTVARPIRAVSAAAVCGLLIAASFLFVRFGNENFERIRPGEVQAFHAMLRHAPSGRINVVWQTGRKGPMGAFPQAPWGLTAQERWDYTELQAPPKPEDISAIVAALKKQPGSFFLTTRSNEAYNRYSFGQSPDYGARLVKALASSPELKPILRHRDADVFALRTPPAGSPPPVPKPVPFDIGTTTWTRVGLLSTLLLVLLLSVREIARIHGRLPKYGQNPVLRGFGYATWPLLALSIFVIFERFHTLGS</sequence>
<organism evidence="2 3">
    <name type="scientific">Thermomonospora curvata (strain ATCC 19995 / DSM 43183 / JCM 3096 / KCTC 9072 / NBRC 15933 / NCIMB 10081 / Henssen B9)</name>
    <dbReference type="NCBI Taxonomy" id="471852"/>
    <lineage>
        <taxon>Bacteria</taxon>
        <taxon>Bacillati</taxon>
        <taxon>Actinomycetota</taxon>
        <taxon>Actinomycetes</taxon>
        <taxon>Streptosporangiales</taxon>
        <taxon>Thermomonosporaceae</taxon>
        <taxon>Thermomonospora</taxon>
    </lineage>
</organism>
<evidence type="ECO:0000256" key="1">
    <source>
        <dbReference type="SAM" id="Phobius"/>
    </source>
</evidence>
<feature type="transmembrane region" description="Helical" evidence="1">
    <location>
        <begin position="148"/>
        <end position="166"/>
    </location>
</feature>
<dbReference type="OrthoDB" id="139907at2"/>
<feature type="transmembrane region" description="Helical" evidence="1">
    <location>
        <begin position="178"/>
        <end position="199"/>
    </location>
</feature>
<feature type="transmembrane region" description="Helical" evidence="1">
    <location>
        <begin position="433"/>
        <end position="452"/>
    </location>
</feature>
<dbReference type="EMBL" id="CP001738">
    <property type="protein sequence ID" value="ACY99126.1"/>
    <property type="molecule type" value="Genomic_DNA"/>
</dbReference>
<feature type="transmembrane region" description="Helical" evidence="1">
    <location>
        <begin position="381"/>
        <end position="398"/>
    </location>
</feature>